<feature type="binding site" evidence="9">
    <location>
        <position position="133"/>
    </location>
    <ligand>
        <name>4-amino-2-methyl-5-(diphosphooxymethyl)pyrimidine</name>
        <dbReference type="ChEBI" id="CHEBI:57841"/>
    </ligand>
</feature>
<dbReference type="InterPro" id="IPR036206">
    <property type="entry name" value="ThiamineP_synth_sf"/>
</dbReference>
<evidence type="ECO:0000313" key="13">
    <source>
        <dbReference type="EMBL" id="MBT1688179.1"/>
    </source>
</evidence>
<evidence type="ECO:0000256" key="11">
    <source>
        <dbReference type="RuleBase" id="RU004253"/>
    </source>
</evidence>
<keyword evidence="14" id="KW-1185">Reference proteome</keyword>
<proteinExistence type="inferred from homology"/>
<sequence length="214" mass="23537">MFSRIQYISQGHTAQEQRQNIQAALDAGCTWIQLRFKEQEEAVVRMLAESVRKLCAEYKAFFIVNDFARVALETDAHGVHLGLQDMPVAEARAIVGPARLVGGTANTLQDLRQRAAEGCDYIGLGPFRFTTTKARLSPVLGLEGYTALLDALRRENIMTPVYAIGGITVDDVPALRETGVYGVALSGAITQAPDKRKTVDQLREILYATTTHSR</sequence>
<evidence type="ECO:0000256" key="5">
    <source>
        <dbReference type="ARBA" id="ARBA00022977"/>
    </source>
</evidence>
<comment type="catalytic activity">
    <reaction evidence="8 9 10">
        <text>2-[(2R,5Z)-2-carboxy-4-methylthiazol-5(2H)-ylidene]ethyl phosphate + 4-amino-2-methyl-5-(diphosphooxymethyl)pyrimidine + 2 H(+) = thiamine phosphate + CO2 + diphosphate</text>
        <dbReference type="Rhea" id="RHEA:47844"/>
        <dbReference type="ChEBI" id="CHEBI:15378"/>
        <dbReference type="ChEBI" id="CHEBI:16526"/>
        <dbReference type="ChEBI" id="CHEBI:33019"/>
        <dbReference type="ChEBI" id="CHEBI:37575"/>
        <dbReference type="ChEBI" id="CHEBI:57841"/>
        <dbReference type="ChEBI" id="CHEBI:62899"/>
        <dbReference type="EC" id="2.5.1.3"/>
    </reaction>
</comment>
<dbReference type="NCBIfam" id="NF000736">
    <property type="entry name" value="PRK00043.2-3"/>
    <property type="match status" value="1"/>
</dbReference>
<reference evidence="13 14" key="1">
    <citation type="submission" date="2021-05" db="EMBL/GenBank/DDBJ databases">
        <title>A Polyphasic approach of four new species of the genus Ohtaekwangia: Ohtaekwangia histidinii sp. nov., Ohtaekwangia cretensis sp. nov., Ohtaekwangia indiensis sp. nov., Ohtaekwangia reichenbachii sp. nov. from diverse environment.</title>
        <authorList>
            <person name="Octaviana S."/>
        </authorList>
    </citation>
    <scope>NUCLEOTIDE SEQUENCE [LARGE SCALE GENOMIC DNA]</scope>
    <source>
        <strain evidence="13 14">PWU37</strain>
    </source>
</reference>
<accession>A0AAP2DAI6</accession>
<organism evidence="13 14">
    <name type="scientific">Dawidia soli</name>
    <dbReference type="NCBI Taxonomy" id="2782352"/>
    <lineage>
        <taxon>Bacteria</taxon>
        <taxon>Pseudomonadati</taxon>
        <taxon>Bacteroidota</taxon>
        <taxon>Cytophagia</taxon>
        <taxon>Cytophagales</taxon>
        <taxon>Chryseotaleaceae</taxon>
        <taxon>Dawidia</taxon>
    </lineage>
</organism>
<keyword evidence="5 9" id="KW-0784">Thiamine biosynthesis</keyword>
<comment type="similarity">
    <text evidence="9 10">Belongs to the thiamine-phosphate synthase family.</text>
</comment>
<comment type="cofactor">
    <cofactor evidence="9">
        <name>Mg(2+)</name>
        <dbReference type="ChEBI" id="CHEBI:18420"/>
    </cofactor>
    <text evidence="9">Binds 1 Mg(2+) ion per subunit.</text>
</comment>
<dbReference type="InterPro" id="IPR034291">
    <property type="entry name" value="TMP_synthase"/>
</dbReference>
<evidence type="ECO:0000256" key="10">
    <source>
        <dbReference type="RuleBase" id="RU003826"/>
    </source>
</evidence>
<dbReference type="NCBIfam" id="TIGR00693">
    <property type="entry name" value="thiE"/>
    <property type="match status" value="1"/>
</dbReference>
<feature type="binding site" evidence="9">
    <location>
        <position position="85"/>
    </location>
    <ligand>
        <name>Mg(2+)</name>
        <dbReference type="ChEBI" id="CHEBI:18420"/>
    </ligand>
</feature>
<evidence type="ECO:0000256" key="6">
    <source>
        <dbReference type="ARBA" id="ARBA00047334"/>
    </source>
</evidence>
<feature type="binding site" evidence="9">
    <location>
        <position position="104"/>
    </location>
    <ligand>
        <name>4-amino-2-methyl-5-(diphosphooxymethyl)pyrimidine</name>
        <dbReference type="ChEBI" id="CHEBI:57841"/>
    </ligand>
</feature>
<dbReference type="Gene3D" id="3.20.20.70">
    <property type="entry name" value="Aldolase class I"/>
    <property type="match status" value="1"/>
</dbReference>
<dbReference type="GO" id="GO:0004789">
    <property type="term" value="F:thiamine-phosphate diphosphorylase activity"/>
    <property type="evidence" value="ECO:0007669"/>
    <property type="project" value="UniProtKB-UniRule"/>
</dbReference>
<protein>
    <recommendedName>
        <fullName evidence="9">Thiamine-phosphate synthase</fullName>
        <shortName evidence="9">TP synthase</shortName>
        <shortName evidence="9">TPS</shortName>
        <ecNumber evidence="9">2.5.1.3</ecNumber>
    </recommendedName>
    <alternativeName>
        <fullName evidence="9">Thiamine-phosphate pyrophosphorylase</fullName>
        <shortName evidence="9">TMP pyrophosphorylase</shortName>
        <shortName evidence="9">TMP-PPase</shortName>
    </alternativeName>
</protein>
<evidence type="ECO:0000259" key="12">
    <source>
        <dbReference type="Pfam" id="PF02581"/>
    </source>
</evidence>
<dbReference type="EMBL" id="JAHESC010000023">
    <property type="protein sequence ID" value="MBT1688179.1"/>
    <property type="molecule type" value="Genomic_DNA"/>
</dbReference>
<dbReference type="PANTHER" id="PTHR20857">
    <property type="entry name" value="THIAMINE-PHOSPHATE PYROPHOSPHORYLASE"/>
    <property type="match status" value="1"/>
</dbReference>
<dbReference type="AlphaFoldDB" id="A0AAP2DAI6"/>
<dbReference type="GO" id="GO:0009229">
    <property type="term" value="P:thiamine diphosphate biosynthetic process"/>
    <property type="evidence" value="ECO:0007669"/>
    <property type="project" value="UniProtKB-UniRule"/>
</dbReference>
<feature type="binding site" evidence="9">
    <location>
        <position position="65"/>
    </location>
    <ligand>
        <name>4-amino-2-methyl-5-(diphosphooxymethyl)pyrimidine</name>
        <dbReference type="ChEBI" id="CHEBI:57841"/>
    </ligand>
</feature>
<dbReference type="PANTHER" id="PTHR20857:SF15">
    <property type="entry name" value="THIAMINE-PHOSPHATE SYNTHASE"/>
    <property type="match status" value="1"/>
</dbReference>
<dbReference type="GO" id="GO:0005737">
    <property type="term" value="C:cytoplasm"/>
    <property type="evidence" value="ECO:0007669"/>
    <property type="project" value="TreeGrafter"/>
</dbReference>
<comment type="pathway">
    <text evidence="1 9 11">Cofactor biosynthesis; thiamine diphosphate biosynthesis; thiamine phosphate from 4-amino-2-methyl-5-diphosphomethylpyrimidine and 4-methyl-5-(2-phosphoethyl)-thiazole: step 1/1.</text>
</comment>
<dbReference type="GO" id="GO:0009228">
    <property type="term" value="P:thiamine biosynthetic process"/>
    <property type="evidence" value="ECO:0007669"/>
    <property type="project" value="UniProtKB-KW"/>
</dbReference>
<dbReference type="Pfam" id="PF02581">
    <property type="entry name" value="TMP-TENI"/>
    <property type="match status" value="1"/>
</dbReference>
<evidence type="ECO:0000256" key="3">
    <source>
        <dbReference type="ARBA" id="ARBA00022723"/>
    </source>
</evidence>
<comment type="catalytic activity">
    <reaction evidence="7 9 10">
        <text>2-(2-carboxy-4-methylthiazol-5-yl)ethyl phosphate + 4-amino-2-methyl-5-(diphosphooxymethyl)pyrimidine + 2 H(+) = thiamine phosphate + CO2 + diphosphate</text>
        <dbReference type="Rhea" id="RHEA:47848"/>
        <dbReference type="ChEBI" id="CHEBI:15378"/>
        <dbReference type="ChEBI" id="CHEBI:16526"/>
        <dbReference type="ChEBI" id="CHEBI:33019"/>
        <dbReference type="ChEBI" id="CHEBI:37575"/>
        <dbReference type="ChEBI" id="CHEBI:57841"/>
        <dbReference type="ChEBI" id="CHEBI:62890"/>
        <dbReference type="EC" id="2.5.1.3"/>
    </reaction>
</comment>
<name>A0AAP2DAI6_9BACT</name>
<comment type="caution">
    <text evidence="9">Lacks conserved residue(s) required for the propagation of feature annotation.</text>
</comment>
<feature type="binding site" evidence="9">
    <location>
        <position position="66"/>
    </location>
    <ligand>
        <name>Mg(2+)</name>
        <dbReference type="ChEBI" id="CHEBI:18420"/>
    </ligand>
</feature>
<feature type="binding site" evidence="9">
    <location>
        <begin position="130"/>
        <end position="132"/>
    </location>
    <ligand>
        <name>2-[(2R,5Z)-2-carboxy-4-methylthiazol-5(2H)-ylidene]ethyl phosphate</name>
        <dbReference type="ChEBI" id="CHEBI:62899"/>
    </ligand>
</feature>
<dbReference type="Proteomes" id="UP001319180">
    <property type="component" value="Unassembled WGS sequence"/>
</dbReference>
<evidence type="ECO:0000256" key="2">
    <source>
        <dbReference type="ARBA" id="ARBA00022679"/>
    </source>
</evidence>
<evidence type="ECO:0000256" key="8">
    <source>
        <dbReference type="ARBA" id="ARBA00047883"/>
    </source>
</evidence>
<keyword evidence="4 9" id="KW-0460">Magnesium</keyword>
<dbReference type="InterPro" id="IPR022998">
    <property type="entry name" value="ThiamineP_synth_TenI"/>
</dbReference>
<evidence type="ECO:0000256" key="4">
    <source>
        <dbReference type="ARBA" id="ARBA00022842"/>
    </source>
</evidence>
<evidence type="ECO:0000313" key="14">
    <source>
        <dbReference type="Proteomes" id="UP001319180"/>
    </source>
</evidence>
<dbReference type="RefSeq" id="WP_254091406.1">
    <property type="nucleotide sequence ID" value="NZ_JAHESC010000023.1"/>
</dbReference>
<comment type="function">
    <text evidence="9">Condenses 4-methyl-5-(beta-hydroxyethyl)thiazole monophosphate (THZ-P) and 2-methyl-4-amino-5-hydroxymethyl pyrimidine pyrophosphate (HMP-PP) to form thiamine monophosphate (TMP).</text>
</comment>
<feature type="binding site" evidence="9">
    <location>
        <position position="166"/>
    </location>
    <ligand>
        <name>2-[(2R,5Z)-2-carboxy-4-methylthiazol-5(2H)-ylidene]ethyl phosphate</name>
        <dbReference type="ChEBI" id="CHEBI:62899"/>
    </ligand>
</feature>
<dbReference type="EC" id="2.5.1.3" evidence="9"/>
<feature type="binding site" evidence="9">
    <location>
        <begin position="33"/>
        <end position="37"/>
    </location>
    <ligand>
        <name>4-amino-2-methyl-5-(diphosphooxymethyl)pyrimidine</name>
        <dbReference type="ChEBI" id="CHEBI:57841"/>
    </ligand>
</feature>
<dbReference type="HAMAP" id="MF_00097">
    <property type="entry name" value="TMP_synthase"/>
    <property type="match status" value="1"/>
</dbReference>
<keyword evidence="3 9" id="KW-0479">Metal-binding</keyword>
<comment type="catalytic activity">
    <reaction evidence="6 9 10">
        <text>4-methyl-5-(2-phosphooxyethyl)-thiazole + 4-amino-2-methyl-5-(diphosphooxymethyl)pyrimidine + H(+) = thiamine phosphate + diphosphate</text>
        <dbReference type="Rhea" id="RHEA:22328"/>
        <dbReference type="ChEBI" id="CHEBI:15378"/>
        <dbReference type="ChEBI" id="CHEBI:33019"/>
        <dbReference type="ChEBI" id="CHEBI:37575"/>
        <dbReference type="ChEBI" id="CHEBI:57841"/>
        <dbReference type="ChEBI" id="CHEBI:58296"/>
        <dbReference type="EC" id="2.5.1.3"/>
    </reaction>
</comment>
<gene>
    <name evidence="9" type="primary">thiE</name>
    <name evidence="13" type="ORF">KK078_16530</name>
</gene>
<dbReference type="GO" id="GO:0000287">
    <property type="term" value="F:magnesium ion binding"/>
    <property type="evidence" value="ECO:0007669"/>
    <property type="project" value="UniProtKB-UniRule"/>
</dbReference>
<evidence type="ECO:0000256" key="9">
    <source>
        <dbReference type="HAMAP-Rule" id="MF_00097"/>
    </source>
</evidence>
<keyword evidence="2 9" id="KW-0808">Transferase</keyword>
<evidence type="ECO:0000256" key="7">
    <source>
        <dbReference type="ARBA" id="ARBA00047851"/>
    </source>
</evidence>
<feature type="domain" description="Thiamine phosphate synthase/TenI" evidence="12">
    <location>
        <begin position="14"/>
        <end position="189"/>
    </location>
</feature>
<comment type="caution">
    <text evidence="13">The sequence shown here is derived from an EMBL/GenBank/DDBJ whole genome shotgun (WGS) entry which is preliminary data.</text>
</comment>
<dbReference type="CDD" id="cd00564">
    <property type="entry name" value="TMP_TenI"/>
    <property type="match status" value="1"/>
</dbReference>
<dbReference type="InterPro" id="IPR013785">
    <property type="entry name" value="Aldolase_TIM"/>
</dbReference>
<dbReference type="SUPFAM" id="SSF51391">
    <property type="entry name" value="Thiamin phosphate synthase"/>
    <property type="match status" value="1"/>
</dbReference>
<evidence type="ECO:0000256" key="1">
    <source>
        <dbReference type="ARBA" id="ARBA00005165"/>
    </source>
</evidence>